<comment type="caution">
    <text evidence="1">The sequence shown here is derived from an EMBL/GenBank/DDBJ whole genome shotgun (WGS) entry which is preliminary data.</text>
</comment>
<evidence type="ECO:0000313" key="2">
    <source>
        <dbReference type="Proteomes" id="UP000813068"/>
    </source>
</evidence>
<dbReference type="EMBL" id="JAHRGL010000012">
    <property type="protein sequence ID" value="MBV2132167.1"/>
    <property type="molecule type" value="Genomic_DNA"/>
</dbReference>
<reference evidence="1 2" key="1">
    <citation type="submission" date="2021-06" db="EMBL/GenBank/DDBJ databases">
        <title>Differences between aerobic and microaerobic xylene degrading microbial communities.</title>
        <authorList>
            <person name="Banerjee S."/>
            <person name="Tancsics A."/>
        </authorList>
    </citation>
    <scope>NUCLEOTIDE SEQUENCE [LARGE SCALE GENOMIC DNA]</scope>
    <source>
        <strain evidence="1 2">MAP12</strain>
    </source>
</reference>
<gene>
    <name evidence="1" type="ORF">KRX52_05065</name>
</gene>
<dbReference type="RefSeq" id="WP_217680075.1">
    <property type="nucleotide sequence ID" value="NZ_JAHRGL010000012.1"/>
</dbReference>
<proteinExistence type="predicted"/>
<keyword evidence="2" id="KW-1185">Reference proteome</keyword>
<organism evidence="1 2">
    <name type="scientific">Geopseudomonas aromaticivorans</name>
    <dbReference type="NCBI Taxonomy" id="2849492"/>
    <lineage>
        <taxon>Bacteria</taxon>
        <taxon>Pseudomonadati</taxon>
        <taxon>Pseudomonadota</taxon>
        <taxon>Gammaproteobacteria</taxon>
        <taxon>Pseudomonadales</taxon>
        <taxon>Pseudomonadaceae</taxon>
        <taxon>Geopseudomonas</taxon>
    </lineage>
</organism>
<dbReference type="Proteomes" id="UP000813068">
    <property type="component" value="Unassembled WGS sequence"/>
</dbReference>
<sequence>MKWKLDIQKINSSCLRIIGNLKEESLATYYFINDQWSNGGSVVDNKLFQFVFRSFYRIDNAGLTDEFKNRYFALMEETRSKAPNLREICETLHGIENAKGSKSLQFSFATKLANTINPLLPIYDSEVAKMYGYKPPLPYKPLSDRITNLLQFHEHLACDYSKIISDGLLNPTIDAFDRNFPNYTGKIGKRKKLDFIIWSAGKLRDK</sequence>
<accession>A0ABS6MV88</accession>
<evidence type="ECO:0000313" key="1">
    <source>
        <dbReference type="EMBL" id="MBV2132167.1"/>
    </source>
</evidence>
<protein>
    <submittedName>
        <fullName evidence="1">Uncharacterized protein</fullName>
    </submittedName>
</protein>
<name>A0ABS6MV88_9GAMM</name>